<dbReference type="Pfam" id="PF13921">
    <property type="entry name" value="Myb_DNA-bind_6"/>
    <property type="match status" value="1"/>
</dbReference>
<dbReference type="EMBL" id="GL698517">
    <property type="protein sequence ID" value="EFY88020.1"/>
    <property type="molecule type" value="Genomic_DNA"/>
</dbReference>
<feature type="compositionally biased region" description="Polar residues" evidence="1">
    <location>
        <begin position="140"/>
        <end position="149"/>
    </location>
</feature>
<protein>
    <submittedName>
        <fullName evidence="2">Myb family transcription factor</fullName>
    </submittedName>
</protein>
<dbReference type="GeneID" id="19250195"/>
<dbReference type="Proteomes" id="UP000002499">
    <property type="component" value="Unassembled WGS sequence"/>
</dbReference>
<evidence type="ECO:0000313" key="3">
    <source>
        <dbReference type="Proteomes" id="UP000002499"/>
    </source>
</evidence>
<organism evidence="3">
    <name type="scientific">Metarhizium acridum (strain CQMa 102)</name>
    <dbReference type="NCBI Taxonomy" id="655827"/>
    <lineage>
        <taxon>Eukaryota</taxon>
        <taxon>Fungi</taxon>
        <taxon>Dikarya</taxon>
        <taxon>Ascomycota</taxon>
        <taxon>Pezizomycotina</taxon>
        <taxon>Sordariomycetes</taxon>
        <taxon>Hypocreomycetidae</taxon>
        <taxon>Hypocreales</taxon>
        <taxon>Clavicipitaceae</taxon>
        <taxon>Metarhizium</taxon>
    </lineage>
</organism>
<dbReference type="eggNOG" id="ENOG502T7N3">
    <property type="taxonomic scope" value="Eukaryota"/>
</dbReference>
<sequence length="349" mass="38193">MLDELYPIDPALIGPAPGCDSTCYPLIDLDNPPDAPDTVSSESSLFSQDGPSVAPNCYASNSPTNFSAASNLSCRARAARSKSDPGEIRACRESAANPNQTSCKRVSMADKEVLHVASDGRTAKADKHRPALGCELHLTGGNQLANNSVEPPLPKRRKADRLSKDGEERDEESGSRCCSVESTMWVEPHASTPALSIPELPVVDTATTDSQDNVGMAEFGEWPLHNVLLKRITLNGVATFQLQFDWNLCVTHSQLSRAIPNKPDGSDRPKRAIDDCTRRAKFTPDEDKLIAVLKEEQQLPWTEIHRIHQGHSRQFPKRSKESLQVRYCTKLKTCRGPIVPESPSSSSPT</sequence>
<evidence type="ECO:0000256" key="1">
    <source>
        <dbReference type="SAM" id="MobiDB-lite"/>
    </source>
</evidence>
<dbReference type="HOGENOM" id="CLU_794716_0_0_1"/>
<dbReference type="STRING" id="655827.E9E7N6"/>
<evidence type="ECO:0000313" key="2">
    <source>
        <dbReference type="EMBL" id="EFY88020.1"/>
    </source>
</evidence>
<accession>E9E7N6</accession>
<dbReference type="OrthoDB" id="4927382at2759"/>
<dbReference type="InParanoid" id="E9E7N6"/>
<dbReference type="InterPro" id="IPR001005">
    <property type="entry name" value="SANT/Myb"/>
</dbReference>
<name>E9E7N6_METAQ</name>
<dbReference type="KEGG" id="maw:19250195"/>
<dbReference type="CDD" id="cd00167">
    <property type="entry name" value="SANT"/>
    <property type="match status" value="1"/>
</dbReference>
<keyword evidence="3" id="KW-1185">Reference proteome</keyword>
<proteinExistence type="predicted"/>
<reference evidence="2 3" key="1">
    <citation type="journal article" date="2011" name="PLoS Genet.">
        <title>Genome sequencing and comparative transcriptomics of the model entomopathogenic fungi Metarhizium anisopliae and M. acridum.</title>
        <authorList>
            <person name="Gao Q."/>
            <person name="Jin K."/>
            <person name="Ying S.H."/>
            <person name="Zhang Y."/>
            <person name="Xiao G."/>
            <person name="Shang Y."/>
            <person name="Duan Z."/>
            <person name="Hu X."/>
            <person name="Xie X.Q."/>
            <person name="Zhou G."/>
            <person name="Peng G."/>
            <person name="Luo Z."/>
            <person name="Huang W."/>
            <person name="Wang B."/>
            <person name="Fang W."/>
            <person name="Wang S."/>
            <person name="Zhong Y."/>
            <person name="Ma L.J."/>
            <person name="St Leger R.J."/>
            <person name="Zhao G.P."/>
            <person name="Pei Y."/>
            <person name="Feng M.G."/>
            <person name="Xia Y."/>
            <person name="Wang C."/>
        </authorList>
    </citation>
    <scope>NUCLEOTIDE SEQUENCE [LARGE SCALE GENOMIC DNA]</scope>
    <source>
        <strain evidence="2 3">CQMa 102</strain>
    </source>
</reference>
<feature type="region of interest" description="Disordered" evidence="1">
    <location>
        <begin position="85"/>
        <end position="106"/>
    </location>
</feature>
<dbReference type="AlphaFoldDB" id="E9E7N6"/>
<gene>
    <name evidence="2" type="ORF">MAC_05884</name>
</gene>
<feature type="region of interest" description="Disordered" evidence="1">
    <location>
        <begin position="138"/>
        <end position="179"/>
    </location>
</feature>